<dbReference type="NCBIfam" id="TIGR02227">
    <property type="entry name" value="sigpep_I_bact"/>
    <property type="match status" value="2"/>
</dbReference>
<evidence type="ECO:0000256" key="5">
    <source>
        <dbReference type="ARBA" id="ARBA00019232"/>
    </source>
</evidence>
<evidence type="ECO:0000256" key="7">
    <source>
        <dbReference type="ARBA" id="ARBA00022670"/>
    </source>
</evidence>
<comment type="catalytic activity">
    <reaction evidence="1 13">
        <text>Cleavage of hydrophobic, N-terminal signal or leader sequences from secreted and periplasmic proteins.</text>
        <dbReference type="EC" id="3.4.21.89"/>
    </reaction>
</comment>
<dbReference type="InterPro" id="IPR019533">
    <property type="entry name" value="Peptidase_S26"/>
</dbReference>
<dbReference type="InterPro" id="IPR000223">
    <property type="entry name" value="Pept_S26A_signal_pept_1"/>
</dbReference>
<dbReference type="CDD" id="cd06530">
    <property type="entry name" value="S26_SPase_I"/>
    <property type="match status" value="1"/>
</dbReference>
<evidence type="ECO:0000256" key="2">
    <source>
        <dbReference type="ARBA" id="ARBA00004651"/>
    </source>
</evidence>
<dbReference type="PROSITE" id="PS00501">
    <property type="entry name" value="SPASE_I_1"/>
    <property type="match status" value="1"/>
</dbReference>
<dbReference type="GO" id="GO:0004252">
    <property type="term" value="F:serine-type endopeptidase activity"/>
    <property type="evidence" value="ECO:0007669"/>
    <property type="project" value="InterPro"/>
</dbReference>
<dbReference type="SUPFAM" id="SSF51306">
    <property type="entry name" value="LexA/Signal peptidase"/>
    <property type="match status" value="1"/>
</dbReference>
<dbReference type="NCBIfam" id="NF008114">
    <property type="entry name" value="PRK10861.1"/>
    <property type="match status" value="1"/>
</dbReference>
<dbReference type="InterPro" id="IPR019757">
    <property type="entry name" value="Pept_S26A_signal_pept_1_Lys-AS"/>
</dbReference>
<evidence type="ECO:0000256" key="8">
    <source>
        <dbReference type="ARBA" id="ARBA00022692"/>
    </source>
</evidence>
<dbReference type="PROSITE" id="PS00760">
    <property type="entry name" value="SPASE_I_2"/>
    <property type="match status" value="1"/>
</dbReference>
<dbReference type="PANTHER" id="PTHR43390:SF1">
    <property type="entry name" value="CHLOROPLAST PROCESSING PEPTIDASE"/>
    <property type="match status" value="1"/>
</dbReference>
<keyword evidence="9 13" id="KW-0378">Hydrolase</keyword>
<evidence type="ECO:0000256" key="12">
    <source>
        <dbReference type="PIRSR" id="PIRSR600223-1"/>
    </source>
</evidence>
<reference evidence="16 17" key="1">
    <citation type="journal article" date="2003" name="Proc. Natl. Acad. Sci. U.S.A.">
        <title>The genome sequence of Blochmannia floridanus: comparative analysis of reduced genomes.</title>
        <authorList>
            <person name="Gil R."/>
            <person name="Silva F.J."/>
            <person name="Zientz E."/>
            <person name="Delmotte F."/>
            <person name="Gonzalez-Candelas F."/>
            <person name="Latorre A."/>
            <person name="Rausell C."/>
            <person name="Kramerbeek J."/>
            <person name="Gadau J."/>
            <person name="Hoelldobler B."/>
            <person name="van Ham R.C.H.J."/>
            <person name="Gross R."/>
            <person name="Moya A."/>
        </authorList>
    </citation>
    <scope>NUCLEOTIDE SEQUENCE [LARGE SCALE GENOMIC DNA]</scope>
</reference>
<feature type="transmembrane region" description="Helical" evidence="13">
    <location>
        <begin position="51"/>
        <end position="79"/>
    </location>
</feature>
<dbReference type="MEROPS" id="S26.001"/>
<dbReference type="eggNOG" id="COG0681">
    <property type="taxonomic scope" value="Bacteria"/>
</dbReference>
<feature type="domain" description="Peptidase S26" evidence="15">
    <location>
        <begin position="64"/>
        <end position="161"/>
    </location>
</feature>
<comment type="similarity">
    <text evidence="3 14">Belongs to the peptidase S26 family.</text>
</comment>
<dbReference type="STRING" id="203907.Bfl541"/>
<feature type="transmembrane region" description="Helical" evidence="13">
    <location>
        <begin position="6"/>
        <end position="30"/>
    </location>
</feature>
<dbReference type="OrthoDB" id="9815782at2"/>
<evidence type="ECO:0000259" key="15">
    <source>
        <dbReference type="Pfam" id="PF10502"/>
    </source>
</evidence>
<dbReference type="AlphaFoldDB" id="Q7VRQ9"/>
<dbReference type="HOGENOM" id="CLU_028723_1_1_6"/>
<protein>
    <recommendedName>
        <fullName evidence="5 13">Signal peptidase I</fullName>
        <ecNumber evidence="4 13">3.4.21.89</ecNumber>
    </recommendedName>
</protein>
<sequence length="332" mass="38665">MINTFSLILMIVTGISGIFWCLKQLYMIFYNRGNIVFLKKIQEYYKSSTNIVSGLMLLCVNCYEFISSMFPILLLIFIIRSFLFEPFQIPSGSMMPTLLVGDLILVNKFIYGIKDPVNHNMLINFDSPKRGDLIVFKYPKNVKLNYIKRVIGEPGDKVIYNIISKHLEVYPISEDGIYKQQLPIVYSNIMLSDFIQIFKKSNDGMINTKFFKIEDNYTDTDYPDGIRLIKTTESLDGIKHDILTMISPGDNRFLKMYNDHLHSKYLVFEWLVPKNEYFVMGDNRDNSSDSRYWGCVPQRNIVGKATMIWMSLKKEEGQWPTGIKLDRIGMLK</sequence>
<keyword evidence="11 13" id="KW-0472">Membrane</keyword>
<feature type="active site" evidence="12">
    <location>
        <position position="148"/>
    </location>
</feature>
<evidence type="ECO:0000256" key="11">
    <source>
        <dbReference type="ARBA" id="ARBA00023136"/>
    </source>
</evidence>
<evidence type="ECO:0000256" key="1">
    <source>
        <dbReference type="ARBA" id="ARBA00000677"/>
    </source>
</evidence>
<keyword evidence="17" id="KW-1185">Reference proteome</keyword>
<evidence type="ECO:0000256" key="4">
    <source>
        <dbReference type="ARBA" id="ARBA00013208"/>
    </source>
</evidence>
<dbReference type="KEGG" id="bfl:Bfl541"/>
<dbReference type="InterPro" id="IPR019756">
    <property type="entry name" value="Pept_S26A_signal_pept_1_Ser-AS"/>
</dbReference>
<dbReference type="GO" id="GO:0006465">
    <property type="term" value="P:signal peptide processing"/>
    <property type="evidence" value="ECO:0007669"/>
    <property type="project" value="InterPro"/>
</dbReference>
<feature type="domain" description="Peptidase S26" evidence="15">
    <location>
        <begin position="268"/>
        <end position="310"/>
    </location>
</feature>
<dbReference type="EC" id="3.4.21.89" evidence="4 13"/>
<accession>Q7VRQ9</accession>
<keyword evidence="6" id="KW-1003">Cell membrane</keyword>
<keyword evidence="10 13" id="KW-1133">Transmembrane helix</keyword>
<proteinExistence type="inferred from homology"/>
<name>Q7VRQ9_BLOFL</name>
<dbReference type="Proteomes" id="UP000002192">
    <property type="component" value="Chromosome"/>
</dbReference>
<evidence type="ECO:0000313" key="17">
    <source>
        <dbReference type="Proteomes" id="UP000002192"/>
    </source>
</evidence>
<organism evidence="16 17">
    <name type="scientific">Blochmanniella floridana</name>
    <dbReference type="NCBI Taxonomy" id="203907"/>
    <lineage>
        <taxon>Bacteria</taxon>
        <taxon>Pseudomonadati</taxon>
        <taxon>Pseudomonadota</taxon>
        <taxon>Gammaproteobacteria</taxon>
        <taxon>Enterobacterales</taxon>
        <taxon>Enterobacteriaceae</taxon>
        <taxon>ant endosymbionts</taxon>
        <taxon>Candidatus Blochmanniella</taxon>
    </lineage>
</organism>
<evidence type="ECO:0000256" key="9">
    <source>
        <dbReference type="ARBA" id="ARBA00022801"/>
    </source>
</evidence>
<dbReference type="InterPro" id="IPR019758">
    <property type="entry name" value="Pept_S26A_signal_pept_1_CS"/>
</dbReference>
<dbReference type="InterPro" id="IPR036286">
    <property type="entry name" value="LexA/Signal_pep-like_sf"/>
</dbReference>
<gene>
    <name evidence="16" type="primary">lepB</name>
    <name evidence="16" type="ordered locus">Bfl541</name>
</gene>
<evidence type="ECO:0000313" key="16">
    <source>
        <dbReference type="EMBL" id="CAD83227.1"/>
    </source>
</evidence>
<feature type="active site" evidence="12">
    <location>
        <position position="93"/>
    </location>
</feature>
<dbReference type="InterPro" id="IPR019766">
    <property type="entry name" value="Sign_pep_all-beta_subdom"/>
</dbReference>
<dbReference type="Gene3D" id="2.10.109.10">
    <property type="entry name" value="Umud Fragment, subunit A"/>
    <property type="match status" value="1"/>
</dbReference>
<dbReference type="Gene3D" id="2.170.230.10">
    <property type="match status" value="1"/>
</dbReference>
<dbReference type="Pfam" id="PF10502">
    <property type="entry name" value="Peptidase_S26"/>
    <property type="match status" value="2"/>
</dbReference>
<keyword evidence="7 13" id="KW-0645">Protease</keyword>
<dbReference type="EMBL" id="BX248583">
    <property type="protein sequence ID" value="CAD83227.1"/>
    <property type="molecule type" value="Genomic_DNA"/>
</dbReference>
<evidence type="ECO:0000256" key="13">
    <source>
        <dbReference type="RuleBase" id="RU003993"/>
    </source>
</evidence>
<comment type="subcellular location">
    <subcellularLocation>
        <location evidence="2">Cell membrane</location>
        <topology evidence="2">Multi-pass membrane protein</topology>
    </subcellularLocation>
    <subcellularLocation>
        <location evidence="14">Membrane</location>
        <topology evidence="14">Multi-pass membrane protein</topology>
    </subcellularLocation>
</comment>
<evidence type="ECO:0000256" key="10">
    <source>
        <dbReference type="ARBA" id="ARBA00022989"/>
    </source>
</evidence>
<evidence type="ECO:0000256" key="14">
    <source>
        <dbReference type="RuleBase" id="RU362042"/>
    </source>
</evidence>
<dbReference type="GO" id="GO:0005886">
    <property type="term" value="C:plasma membrane"/>
    <property type="evidence" value="ECO:0007669"/>
    <property type="project" value="UniProtKB-SubCell"/>
</dbReference>
<dbReference type="PANTHER" id="PTHR43390">
    <property type="entry name" value="SIGNAL PEPTIDASE I"/>
    <property type="match status" value="1"/>
</dbReference>
<dbReference type="PROSITE" id="PS00761">
    <property type="entry name" value="SPASE_I_3"/>
    <property type="match status" value="1"/>
</dbReference>
<keyword evidence="8 13" id="KW-0812">Transmembrane</keyword>
<dbReference type="PRINTS" id="PR00727">
    <property type="entry name" value="LEADERPTASE"/>
</dbReference>
<evidence type="ECO:0000256" key="3">
    <source>
        <dbReference type="ARBA" id="ARBA00009370"/>
    </source>
</evidence>
<dbReference type="GO" id="GO:0009003">
    <property type="term" value="F:signal peptidase activity"/>
    <property type="evidence" value="ECO:0007669"/>
    <property type="project" value="UniProtKB-EC"/>
</dbReference>
<evidence type="ECO:0000256" key="6">
    <source>
        <dbReference type="ARBA" id="ARBA00022475"/>
    </source>
</evidence>